<dbReference type="AlphaFoldDB" id="B8F1N5"/>
<dbReference type="NCBIfam" id="NF033515">
    <property type="entry name" value="lipo_6_6_Borrel"/>
    <property type="match status" value="1"/>
</dbReference>
<feature type="compositionally biased region" description="Low complexity" evidence="1">
    <location>
        <begin position="50"/>
        <end position="67"/>
    </location>
</feature>
<evidence type="ECO:0000313" key="2">
    <source>
        <dbReference type="EMBL" id="ACL34778.1"/>
    </source>
</evidence>
<reference evidence="2 3" key="1">
    <citation type="journal article" date="2011" name="J. Bacteriol.">
        <title>Whole-genome sequences of two Borrelia afzelii and two Borrelia garinii Lyme disease agent isolates.</title>
        <authorList>
            <person name="Casjens S.R."/>
            <person name="Mongodin E.F."/>
            <person name="Qiu W.-G."/>
            <person name="Dunn J.J."/>
            <person name="Luft B.J."/>
            <person name="Fraser-Liggett C.M."/>
            <person name="Schutzer S.E."/>
        </authorList>
    </citation>
    <scope>NUCLEOTIDE SEQUENCE [LARGE SCALE GENOMIC DNA]</scope>
    <source>
        <strain evidence="2 3">PBr</strain>
    </source>
</reference>
<dbReference type="Proteomes" id="UP000006103">
    <property type="component" value="Plasmid PBr_lp54"/>
</dbReference>
<protein>
    <submittedName>
        <fullName evidence="2">Conserved domain protein</fullName>
    </submittedName>
</protein>
<sequence>MTKLMYSVFLSAILFVACETTKISDDMESTMNEDSKVTAPMPAEEKSMKSNKQNMKSNKQTMKSMKK</sequence>
<dbReference type="PROSITE" id="PS51257">
    <property type="entry name" value="PROKAR_LIPOPROTEIN"/>
    <property type="match status" value="1"/>
</dbReference>
<organism evidence="2 3">
    <name type="scientific">Borreliella garinii PBr</name>
    <dbReference type="NCBI Taxonomy" id="498743"/>
    <lineage>
        <taxon>Bacteria</taxon>
        <taxon>Pseudomonadati</taxon>
        <taxon>Spirochaetota</taxon>
        <taxon>Spirochaetia</taxon>
        <taxon>Spirochaetales</taxon>
        <taxon>Borreliaceae</taxon>
        <taxon>Borreliella</taxon>
    </lineage>
</organism>
<gene>
    <name evidence="2" type="ORF">BGAPBR_A0062</name>
</gene>
<accession>B8F1N5</accession>
<dbReference type="RefSeq" id="WP_012622258.1">
    <property type="nucleotide sequence ID" value="NC_011859.1"/>
</dbReference>
<geneLocation type="plasmid" evidence="2 3">
    <name>PBr_lp54</name>
</geneLocation>
<dbReference type="EMBL" id="CP001308">
    <property type="protein sequence ID" value="ACL34778.1"/>
    <property type="molecule type" value="Genomic_DNA"/>
</dbReference>
<evidence type="ECO:0000313" key="3">
    <source>
        <dbReference type="Proteomes" id="UP000006103"/>
    </source>
</evidence>
<keyword evidence="2" id="KW-0614">Plasmid</keyword>
<name>B8F1N5_BORGR</name>
<evidence type="ECO:0000256" key="1">
    <source>
        <dbReference type="SAM" id="MobiDB-lite"/>
    </source>
</evidence>
<feature type="region of interest" description="Disordered" evidence="1">
    <location>
        <begin position="27"/>
        <end position="67"/>
    </location>
</feature>
<proteinExistence type="predicted"/>
<keyword evidence="3" id="KW-1185">Reference proteome</keyword>